<dbReference type="InterPro" id="IPR053098">
    <property type="entry name" value="Petuviruses_polyprotein"/>
</dbReference>
<dbReference type="Proteomes" id="UP000489600">
    <property type="component" value="Unassembled WGS sequence"/>
</dbReference>
<dbReference type="EMBL" id="CABITT030000005">
    <property type="protein sequence ID" value="VVB04430.1"/>
    <property type="molecule type" value="Genomic_DNA"/>
</dbReference>
<dbReference type="PANTHER" id="PTHR48435:SF1">
    <property type="entry name" value="POLYPROTEIN"/>
    <property type="match status" value="1"/>
</dbReference>
<evidence type="ECO:0008006" key="3">
    <source>
        <dbReference type="Google" id="ProtNLM"/>
    </source>
</evidence>
<reference evidence="1" key="1">
    <citation type="submission" date="2019-07" db="EMBL/GenBank/DDBJ databases">
        <authorList>
            <person name="Dittberner H."/>
        </authorList>
    </citation>
    <scope>NUCLEOTIDE SEQUENCE [LARGE SCALE GENOMIC DNA]</scope>
</reference>
<evidence type="ECO:0000313" key="2">
    <source>
        <dbReference type="Proteomes" id="UP000489600"/>
    </source>
</evidence>
<evidence type="ECO:0000313" key="1">
    <source>
        <dbReference type="EMBL" id="VVB04430.1"/>
    </source>
</evidence>
<dbReference type="PANTHER" id="PTHR48435">
    <property type="entry name" value="POLYPROTEIN"/>
    <property type="match status" value="1"/>
</dbReference>
<sequence>MLNPGATLPVVIDKMVSKFHGRLRQWWISLGQYRQMQIRQSPSVNALIGHIHNEFLGTWDHYTVQAREEYLNMRCSYKRKDLERHYERMSTRFYALNGVDDVSLKQAYLNSLPEPLGNETSRVLSLNNMALNQVSLGEIYQMSLAALKKLCNHQKFFK</sequence>
<keyword evidence="2" id="KW-1185">Reference proteome</keyword>
<organism evidence="1 2">
    <name type="scientific">Arabis nemorensis</name>
    <dbReference type="NCBI Taxonomy" id="586526"/>
    <lineage>
        <taxon>Eukaryota</taxon>
        <taxon>Viridiplantae</taxon>
        <taxon>Streptophyta</taxon>
        <taxon>Embryophyta</taxon>
        <taxon>Tracheophyta</taxon>
        <taxon>Spermatophyta</taxon>
        <taxon>Magnoliopsida</taxon>
        <taxon>eudicotyledons</taxon>
        <taxon>Gunneridae</taxon>
        <taxon>Pentapetalae</taxon>
        <taxon>rosids</taxon>
        <taxon>malvids</taxon>
        <taxon>Brassicales</taxon>
        <taxon>Brassicaceae</taxon>
        <taxon>Arabideae</taxon>
        <taxon>Arabis</taxon>
    </lineage>
</organism>
<protein>
    <recommendedName>
        <fullName evidence="3">Retrotransposon gag domain-containing protein</fullName>
    </recommendedName>
</protein>
<gene>
    <name evidence="1" type="ORF">ANE_LOCUS14874</name>
</gene>
<name>A0A565BSX6_9BRAS</name>
<accession>A0A565BSX6</accession>
<dbReference type="AlphaFoldDB" id="A0A565BSX6"/>
<dbReference type="OrthoDB" id="1112440at2759"/>
<comment type="caution">
    <text evidence="1">The sequence shown here is derived from an EMBL/GenBank/DDBJ whole genome shotgun (WGS) entry which is preliminary data.</text>
</comment>
<proteinExistence type="predicted"/>